<reference evidence="2 3" key="1">
    <citation type="submission" date="2014-06" db="EMBL/GenBank/DDBJ databases">
        <authorList>
            <consortium name="DOE Joint Genome Institute"/>
            <person name="Kuo A."/>
            <person name="Kohler A."/>
            <person name="Nagy L.G."/>
            <person name="Floudas D."/>
            <person name="Copeland A."/>
            <person name="Barry K.W."/>
            <person name="Cichocki N."/>
            <person name="Veneault-Fourrey C."/>
            <person name="LaButti K."/>
            <person name="Lindquist E.A."/>
            <person name="Lipzen A."/>
            <person name="Lundell T."/>
            <person name="Morin E."/>
            <person name="Murat C."/>
            <person name="Sun H."/>
            <person name="Tunlid A."/>
            <person name="Henrissat B."/>
            <person name="Grigoriev I.V."/>
            <person name="Hibbett D.S."/>
            <person name="Martin F."/>
            <person name="Nordberg H.P."/>
            <person name="Cantor M.N."/>
            <person name="Hua S.X."/>
        </authorList>
    </citation>
    <scope>NUCLEOTIDE SEQUENCE [LARGE SCALE GENOMIC DNA]</scope>
    <source>
        <strain evidence="2 3">ATCC 200175</strain>
    </source>
</reference>
<feature type="compositionally biased region" description="Polar residues" evidence="1">
    <location>
        <begin position="133"/>
        <end position="155"/>
    </location>
</feature>
<organism evidence="2 3">
    <name type="scientific">Paxillus involutus ATCC 200175</name>
    <dbReference type="NCBI Taxonomy" id="664439"/>
    <lineage>
        <taxon>Eukaryota</taxon>
        <taxon>Fungi</taxon>
        <taxon>Dikarya</taxon>
        <taxon>Basidiomycota</taxon>
        <taxon>Agaricomycotina</taxon>
        <taxon>Agaricomycetes</taxon>
        <taxon>Agaricomycetidae</taxon>
        <taxon>Boletales</taxon>
        <taxon>Paxilineae</taxon>
        <taxon>Paxillaceae</taxon>
        <taxon>Paxillus</taxon>
    </lineage>
</organism>
<dbReference type="HOGENOM" id="CLU_044611_0_0_1"/>
<proteinExistence type="predicted"/>
<protein>
    <submittedName>
        <fullName evidence="2">Uncharacterized protein</fullName>
    </submittedName>
</protein>
<feature type="region of interest" description="Disordered" evidence="1">
    <location>
        <begin position="1"/>
        <end position="79"/>
    </location>
</feature>
<reference evidence="3" key="2">
    <citation type="submission" date="2015-01" db="EMBL/GenBank/DDBJ databases">
        <title>Evolutionary Origins and Diversification of the Mycorrhizal Mutualists.</title>
        <authorList>
            <consortium name="DOE Joint Genome Institute"/>
            <consortium name="Mycorrhizal Genomics Consortium"/>
            <person name="Kohler A."/>
            <person name="Kuo A."/>
            <person name="Nagy L.G."/>
            <person name="Floudas D."/>
            <person name="Copeland A."/>
            <person name="Barry K.W."/>
            <person name="Cichocki N."/>
            <person name="Veneault-Fourrey C."/>
            <person name="LaButti K."/>
            <person name="Lindquist E.A."/>
            <person name="Lipzen A."/>
            <person name="Lundell T."/>
            <person name="Morin E."/>
            <person name="Murat C."/>
            <person name="Riley R."/>
            <person name="Ohm R."/>
            <person name="Sun H."/>
            <person name="Tunlid A."/>
            <person name="Henrissat B."/>
            <person name="Grigoriev I.V."/>
            <person name="Hibbett D.S."/>
            <person name="Martin F."/>
        </authorList>
    </citation>
    <scope>NUCLEOTIDE SEQUENCE [LARGE SCALE GENOMIC DNA]</scope>
    <source>
        <strain evidence="3">ATCC 200175</strain>
    </source>
</reference>
<dbReference type="Proteomes" id="UP000053647">
    <property type="component" value="Unassembled WGS sequence"/>
</dbReference>
<feature type="region of interest" description="Disordered" evidence="1">
    <location>
        <begin position="240"/>
        <end position="277"/>
    </location>
</feature>
<feature type="compositionally biased region" description="Polar residues" evidence="1">
    <location>
        <begin position="62"/>
        <end position="72"/>
    </location>
</feature>
<evidence type="ECO:0000313" key="2">
    <source>
        <dbReference type="EMBL" id="KIJ15312.1"/>
    </source>
</evidence>
<feature type="region of interest" description="Disordered" evidence="1">
    <location>
        <begin position="94"/>
        <end position="212"/>
    </location>
</feature>
<evidence type="ECO:0000256" key="1">
    <source>
        <dbReference type="SAM" id="MobiDB-lite"/>
    </source>
</evidence>
<accession>A0A0C9U7B4</accession>
<feature type="compositionally biased region" description="Polar residues" evidence="1">
    <location>
        <begin position="94"/>
        <end position="110"/>
    </location>
</feature>
<dbReference type="OrthoDB" id="3222060at2759"/>
<evidence type="ECO:0000313" key="3">
    <source>
        <dbReference type="Proteomes" id="UP000053647"/>
    </source>
</evidence>
<name>A0A0C9U7B4_PAXIN</name>
<dbReference type="EMBL" id="KN819337">
    <property type="protein sequence ID" value="KIJ15312.1"/>
    <property type="molecule type" value="Genomic_DNA"/>
</dbReference>
<gene>
    <name evidence="2" type="ORF">PAXINDRAFT_99532</name>
</gene>
<keyword evidence="3" id="KW-1185">Reference proteome</keyword>
<sequence>MSDRQQAISPFSAGRGTPGRMSYTQHPNPREIDGRRVMQSPSYTLPGGYTPPMMDVRPPSSGPSMGATSSLSGAVGTMDIPPQLRNLALFPSDTRSSFSPASQISWTPEQSDMYADTRPFSQGRAMEPRQRQHSVSQPSFAYTNPLAQGPNTALYSSHPGVSPRPTSFAPNFPSHMPFQPTRSPHPGSMVDRPTSQMSDQPRARPSQDATDEEFKLLRKRVKELELVNEHSRMRIKELESELARGGVAEQSLSRSGSSMVALPPSQNTPNPPPTQMSWKARTDARTRLFCSLNRAGNALCSWHDSRRERRAYPPRMAPPGFLNCGCSYDEALFEESLSRHGVGSYHPGETVRMDPGLRNPLLHLLQQRYGYRDGDFERDPVTGEWVEGDGHVFWEQKLAAGALSARKVKNEDRR</sequence>
<dbReference type="AlphaFoldDB" id="A0A0C9U7B4"/>